<dbReference type="Gene3D" id="2.60.120.200">
    <property type="match status" value="1"/>
</dbReference>
<feature type="site" description="Important for catalytic activity, responsible for pKa modulation of the active site Glu and correct orientation of both the proton donor and substrate" evidence="5">
    <location>
        <position position="119"/>
    </location>
</feature>
<dbReference type="PANTHER" id="PTHR42812">
    <property type="entry name" value="BETA-XYLOSIDASE"/>
    <property type="match status" value="1"/>
</dbReference>
<dbReference type="EMBL" id="LT629742">
    <property type="protein sequence ID" value="SDS11496.1"/>
    <property type="molecule type" value="Genomic_DNA"/>
</dbReference>
<keyword evidence="2 6" id="KW-0378">Hydrolase</keyword>
<dbReference type="OrthoDB" id="9801455at2"/>
<comment type="similarity">
    <text evidence="1 6">Belongs to the glycosyl hydrolase 43 family.</text>
</comment>
<dbReference type="GO" id="GO:0004553">
    <property type="term" value="F:hydrolase activity, hydrolyzing O-glycosyl compounds"/>
    <property type="evidence" value="ECO:0007669"/>
    <property type="project" value="InterPro"/>
</dbReference>
<sequence length="485" mass="52273">MSRPILPGFHPDPTICRVGDDFYLATSSFEYFPGVPLFHSTDLLTWTQLGNVLDRPSQLPLTAQSGGIFAPTLRHHDGRFWMVTTQIDRIADGHLIVTATDPAGPWSEPVFTTGTLGIDPDLAWDDDGVCHLSWTRFSPTGSEIVQARLDPESGALLSEPKPLWNGTGLAHAEGPHLHRRGDWWYLLIAEGGTERGHAVSIARSRAIDGPFESNPANPILSHRSTDHPVQNTGHADLVELPNGEWAMVYLGVRPRGMTPGFHVNGRETFLAGIDWVDDWPVVDESRHVAPPAQTDFVDRFEADELDPRWISSGGPAGAWLPRGVAGAVTVPPLREAPDAFLGVRTRDERWQAELTVAAGDAALVLRLDAAHLVRVETDAGCIRAIARIGGIDIPLGEETRTAECVVLAIRADDAPTGIGVRSGPDILRLGVVLAGVFAELASLDGRYVSTEVAGGFTGRVIGFSPAARGGTISTFATHRIEEDDA</sequence>
<evidence type="ECO:0000256" key="6">
    <source>
        <dbReference type="RuleBase" id="RU361187"/>
    </source>
</evidence>
<dbReference type="CDD" id="cd18617">
    <property type="entry name" value="GH43_XynB-like"/>
    <property type="match status" value="1"/>
</dbReference>
<evidence type="ECO:0000256" key="5">
    <source>
        <dbReference type="PIRSR" id="PIRSR606710-2"/>
    </source>
</evidence>
<evidence type="ECO:0000256" key="2">
    <source>
        <dbReference type="ARBA" id="ARBA00022801"/>
    </source>
</evidence>
<dbReference type="Proteomes" id="UP000181956">
    <property type="component" value="Chromosome I"/>
</dbReference>
<reference evidence="8" key="1">
    <citation type="submission" date="2016-10" db="EMBL/GenBank/DDBJ databases">
        <authorList>
            <person name="Varghese N."/>
            <person name="Submissions S."/>
        </authorList>
    </citation>
    <scope>NUCLEOTIDE SEQUENCE [LARGE SCALE GENOMIC DNA]</scope>
    <source>
        <strain evidence="8">DSM 21772</strain>
    </source>
</reference>
<dbReference type="InterPro" id="IPR023296">
    <property type="entry name" value="Glyco_hydro_beta-prop_sf"/>
</dbReference>
<dbReference type="InterPro" id="IPR006710">
    <property type="entry name" value="Glyco_hydro_43"/>
</dbReference>
<evidence type="ECO:0000256" key="4">
    <source>
        <dbReference type="PIRSR" id="PIRSR606710-1"/>
    </source>
</evidence>
<keyword evidence="8" id="KW-1185">Reference proteome</keyword>
<feature type="active site" description="Proton donor" evidence="4">
    <location>
        <position position="173"/>
    </location>
</feature>
<dbReference type="SUPFAM" id="SSF75005">
    <property type="entry name" value="Arabinanase/levansucrase/invertase"/>
    <property type="match status" value="1"/>
</dbReference>
<protein>
    <submittedName>
        <fullName evidence="7">Glycosyl hydrolases family 43</fullName>
    </submittedName>
</protein>
<dbReference type="PANTHER" id="PTHR42812:SF12">
    <property type="entry name" value="BETA-XYLOSIDASE-RELATED"/>
    <property type="match status" value="1"/>
</dbReference>
<dbReference type="GO" id="GO:0005975">
    <property type="term" value="P:carbohydrate metabolic process"/>
    <property type="evidence" value="ECO:0007669"/>
    <property type="project" value="InterPro"/>
</dbReference>
<dbReference type="AlphaFoldDB" id="A0A1H1PJX3"/>
<dbReference type="Pfam" id="PF04616">
    <property type="entry name" value="Glyco_hydro_43"/>
    <property type="match status" value="1"/>
</dbReference>
<dbReference type="Gene3D" id="2.115.10.20">
    <property type="entry name" value="Glycosyl hydrolase domain, family 43"/>
    <property type="match status" value="1"/>
</dbReference>
<keyword evidence="3 6" id="KW-0326">Glycosidase</keyword>
<proteinExistence type="inferred from homology"/>
<feature type="active site" description="Proton acceptor" evidence="4">
    <location>
        <position position="12"/>
    </location>
</feature>
<gene>
    <name evidence="7" type="ORF">SAMN04489834_0888</name>
</gene>
<accession>A0A1H1PJX3</accession>
<organism evidence="7 8">
    <name type="scientific">Microterricola viridarii</name>
    <dbReference type="NCBI Taxonomy" id="412690"/>
    <lineage>
        <taxon>Bacteria</taxon>
        <taxon>Bacillati</taxon>
        <taxon>Actinomycetota</taxon>
        <taxon>Actinomycetes</taxon>
        <taxon>Micrococcales</taxon>
        <taxon>Microbacteriaceae</taxon>
        <taxon>Microterricola</taxon>
    </lineage>
</organism>
<dbReference type="RefSeq" id="WP_083362972.1">
    <property type="nucleotide sequence ID" value="NZ_LT629742.1"/>
</dbReference>
<evidence type="ECO:0000256" key="1">
    <source>
        <dbReference type="ARBA" id="ARBA00009865"/>
    </source>
</evidence>
<evidence type="ECO:0000256" key="3">
    <source>
        <dbReference type="ARBA" id="ARBA00023295"/>
    </source>
</evidence>
<name>A0A1H1PJX3_9MICO</name>
<dbReference type="STRING" id="412690.SAMN04489834_0888"/>
<evidence type="ECO:0000313" key="7">
    <source>
        <dbReference type="EMBL" id="SDS11496.1"/>
    </source>
</evidence>
<dbReference type="InterPro" id="IPR051795">
    <property type="entry name" value="Glycosyl_Hydrlase_43"/>
</dbReference>
<evidence type="ECO:0000313" key="8">
    <source>
        <dbReference type="Proteomes" id="UP000181956"/>
    </source>
</evidence>